<dbReference type="AlphaFoldDB" id="A0A507E567"/>
<dbReference type="PROSITE" id="PS50082">
    <property type="entry name" value="WD_REPEATS_2"/>
    <property type="match status" value="1"/>
</dbReference>
<dbReference type="SMART" id="SM00320">
    <property type="entry name" value="WD40"/>
    <property type="match status" value="6"/>
</dbReference>
<keyword evidence="2 6" id="KW-0853">WD repeat</keyword>
<evidence type="ECO:0000256" key="7">
    <source>
        <dbReference type="SAM" id="MobiDB-lite"/>
    </source>
</evidence>
<dbReference type="InterPro" id="IPR015943">
    <property type="entry name" value="WD40/YVTN_repeat-like_dom_sf"/>
</dbReference>
<name>A0A507E567_9FUNG</name>
<protein>
    <recommendedName>
        <fullName evidence="4">WD repeat-containing protein JIP5</fullName>
    </recommendedName>
    <alternativeName>
        <fullName evidence="5">WD repeat-containing protein jip5</fullName>
    </alternativeName>
</protein>
<comment type="caution">
    <text evidence="8">The sequence shown here is derived from an EMBL/GenBank/DDBJ whole genome shotgun (WGS) entry which is preliminary data.</text>
</comment>
<accession>A0A507E567</accession>
<evidence type="ECO:0000256" key="6">
    <source>
        <dbReference type="PROSITE-ProRule" id="PRU00221"/>
    </source>
</evidence>
<dbReference type="Pfam" id="PF24796">
    <property type="entry name" value="WDR55"/>
    <property type="match status" value="1"/>
</dbReference>
<feature type="region of interest" description="Disordered" evidence="7">
    <location>
        <begin position="301"/>
        <end position="404"/>
    </location>
</feature>
<feature type="repeat" description="WD" evidence="6">
    <location>
        <begin position="52"/>
        <end position="93"/>
    </location>
</feature>
<dbReference type="STRING" id="109895.A0A507E567"/>
<evidence type="ECO:0000256" key="3">
    <source>
        <dbReference type="ARBA" id="ARBA00022737"/>
    </source>
</evidence>
<evidence type="ECO:0000313" key="8">
    <source>
        <dbReference type="EMBL" id="TPX58228.1"/>
    </source>
</evidence>
<dbReference type="InterPro" id="IPR036322">
    <property type="entry name" value="WD40_repeat_dom_sf"/>
</dbReference>
<dbReference type="EMBL" id="QEAQ01000039">
    <property type="protein sequence ID" value="TPX58228.1"/>
    <property type="molecule type" value="Genomic_DNA"/>
</dbReference>
<evidence type="ECO:0000256" key="1">
    <source>
        <dbReference type="ARBA" id="ARBA00007625"/>
    </source>
</evidence>
<evidence type="ECO:0000256" key="4">
    <source>
        <dbReference type="ARBA" id="ARBA00039238"/>
    </source>
</evidence>
<dbReference type="PANTHER" id="PTHR44019">
    <property type="entry name" value="WD REPEAT-CONTAINING PROTEIN 55"/>
    <property type="match status" value="1"/>
</dbReference>
<comment type="similarity">
    <text evidence="1">Belongs to the WD repeat WDR55 family.</text>
</comment>
<keyword evidence="9" id="KW-1185">Reference proteome</keyword>
<feature type="compositionally biased region" description="Acidic residues" evidence="7">
    <location>
        <begin position="301"/>
        <end position="326"/>
    </location>
</feature>
<dbReference type="Gene3D" id="2.130.10.10">
    <property type="entry name" value="YVTN repeat-like/Quinoprotein amine dehydrogenase"/>
    <property type="match status" value="2"/>
</dbReference>
<keyword evidence="3" id="KW-0677">Repeat</keyword>
<evidence type="ECO:0000256" key="5">
    <source>
        <dbReference type="ARBA" id="ARBA00039514"/>
    </source>
</evidence>
<dbReference type="InterPro" id="IPR050505">
    <property type="entry name" value="WDR55/POC1"/>
</dbReference>
<evidence type="ECO:0000256" key="2">
    <source>
        <dbReference type="ARBA" id="ARBA00022574"/>
    </source>
</evidence>
<dbReference type="SUPFAM" id="SSF50978">
    <property type="entry name" value="WD40 repeat-like"/>
    <property type="match status" value="1"/>
</dbReference>
<gene>
    <name evidence="8" type="ORF">PhCBS80983_g03261</name>
</gene>
<feature type="compositionally biased region" description="Basic residues" evidence="7">
    <location>
        <begin position="376"/>
        <end position="387"/>
    </location>
</feature>
<dbReference type="PANTHER" id="PTHR44019:SF20">
    <property type="entry name" value="WD REPEAT-CONTAINING PROTEIN 55"/>
    <property type="match status" value="1"/>
</dbReference>
<dbReference type="InterPro" id="IPR001680">
    <property type="entry name" value="WD40_rpt"/>
</dbReference>
<evidence type="ECO:0000313" key="9">
    <source>
        <dbReference type="Proteomes" id="UP000318582"/>
    </source>
</evidence>
<sequence length="404" mass="43475">MTSVPNPIEFDSQVFSLAFHPTEDIVASGLIEGDVHCHRYALDSPAVALWSSKTHKESCRALSFGVDGAALFSGSKDKSLQVIDVETGKVMLKKPKAHSEPLNALLALNAQLLASGDDGGCIKIWDTRQRKVAMKYHENVDFISDLTFVEHKKTLLATSGDGCLTVMDIRKSKPVAVSANQDDELLCVQVVRNTTKAVVGTQDGTLLLFSWGDWGDCTDRFPGHPSSVDSMVKVEDATVMTASGDGIIRAIGILPNRLVGAVGEHGDMPIESIRLSRDGELVGSCSHDATVRFWSVAEALKEDEDEEEEDAEQAEEDAEQGEDEENNDHPANEDSDDDAPESDNEDAAGTSSGKRKPASESDANSSDSDAPEKKEKARKKKSKKAKRGIGGGKKANAAFFADID</sequence>
<proteinExistence type="inferred from homology"/>
<dbReference type="Proteomes" id="UP000318582">
    <property type="component" value="Unassembled WGS sequence"/>
</dbReference>
<reference evidence="8 9" key="1">
    <citation type="journal article" date="2019" name="Sci. Rep.">
        <title>Comparative genomics of chytrid fungi reveal insights into the obligate biotrophic and pathogenic lifestyle of Synchytrium endobioticum.</title>
        <authorList>
            <person name="van de Vossenberg B.T.L.H."/>
            <person name="Warris S."/>
            <person name="Nguyen H.D.T."/>
            <person name="van Gent-Pelzer M.P.E."/>
            <person name="Joly D.L."/>
            <person name="van de Geest H.C."/>
            <person name="Bonants P.J.M."/>
            <person name="Smith D.S."/>
            <person name="Levesque C.A."/>
            <person name="van der Lee T.A.J."/>
        </authorList>
    </citation>
    <scope>NUCLEOTIDE SEQUENCE [LARGE SCALE GENOMIC DNA]</scope>
    <source>
        <strain evidence="8 9">CBS 809.83</strain>
    </source>
</reference>
<feature type="compositionally biased region" description="Acidic residues" evidence="7">
    <location>
        <begin position="333"/>
        <end position="346"/>
    </location>
</feature>
<organism evidence="8 9">
    <name type="scientific">Powellomyces hirtus</name>
    <dbReference type="NCBI Taxonomy" id="109895"/>
    <lineage>
        <taxon>Eukaryota</taxon>
        <taxon>Fungi</taxon>
        <taxon>Fungi incertae sedis</taxon>
        <taxon>Chytridiomycota</taxon>
        <taxon>Chytridiomycota incertae sedis</taxon>
        <taxon>Chytridiomycetes</taxon>
        <taxon>Spizellomycetales</taxon>
        <taxon>Powellomycetaceae</taxon>
        <taxon>Powellomyces</taxon>
    </lineage>
</organism>